<dbReference type="InterPro" id="IPR032820">
    <property type="entry name" value="ATPase_put"/>
</dbReference>
<keyword evidence="2" id="KW-0812">Transmembrane</keyword>
<feature type="region of interest" description="Disordered" evidence="1">
    <location>
        <begin position="1"/>
        <end position="31"/>
    </location>
</feature>
<evidence type="ECO:0000313" key="4">
    <source>
        <dbReference type="Proteomes" id="UP000318437"/>
    </source>
</evidence>
<keyword evidence="2" id="KW-1133">Transmembrane helix</keyword>
<keyword evidence="2" id="KW-0472">Membrane</keyword>
<dbReference type="AlphaFoldDB" id="A0A5C6CSI7"/>
<dbReference type="Pfam" id="PF09527">
    <property type="entry name" value="ATPase_gene1"/>
    <property type="match status" value="1"/>
</dbReference>
<evidence type="ECO:0008006" key="5">
    <source>
        <dbReference type="Google" id="ProtNLM"/>
    </source>
</evidence>
<comment type="caution">
    <text evidence="3">The sequence shown here is derived from an EMBL/GenBank/DDBJ whole genome shotgun (WGS) entry which is preliminary data.</text>
</comment>
<evidence type="ECO:0000256" key="1">
    <source>
        <dbReference type="SAM" id="MobiDB-lite"/>
    </source>
</evidence>
<dbReference type="Proteomes" id="UP000318437">
    <property type="component" value="Unassembled WGS sequence"/>
</dbReference>
<feature type="region of interest" description="Disordered" evidence="1">
    <location>
        <begin position="93"/>
        <end position="119"/>
    </location>
</feature>
<evidence type="ECO:0000256" key="2">
    <source>
        <dbReference type="SAM" id="Phobius"/>
    </source>
</evidence>
<organism evidence="3 4">
    <name type="scientific">Bythopirellula polymerisocia</name>
    <dbReference type="NCBI Taxonomy" id="2528003"/>
    <lineage>
        <taxon>Bacteria</taxon>
        <taxon>Pseudomonadati</taxon>
        <taxon>Planctomycetota</taxon>
        <taxon>Planctomycetia</taxon>
        <taxon>Pirellulales</taxon>
        <taxon>Lacipirellulaceae</taxon>
        <taxon>Bythopirellula</taxon>
    </lineage>
</organism>
<proteinExistence type="predicted"/>
<reference evidence="3 4" key="1">
    <citation type="submission" date="2019-02" db="EMBL/GenBank/DDBJ databases">
        <title>Deep-cultivation of Planctomycetes and their phenomic and genomic characterization uncovers novel biology.</title>
        <authorList>
            <person name="Wiegand S."/>
            <person name="Jogler M."/>
            <person name="Boedeker C."/>
            <person name="Pinto D."/>
            <person name="Vollmers J."/>
            <person name="Rivas-Marin E."/>
            <person name="Kohn T."/>
            <person name="Peeters S.H."/>
            <person name="Heuer A."/>
            <person name="Rast P."/>
            <person name="Oberbeckmann S."/>
            <person name="Bunk B."/>
            <person name="Jeske O."/>
            <person name="Meyerdierks A."/>
            <person name="Storesund J.E."/>
            <person name="Kallscheuer N."/>
            <person name="Luecker S."/>
            <person name="Lage O.M."/>
            <person name="Pohl T."/>
            <person name="Merkel B.J."/>
            <person name="Hornburger P."/>
            <person name="Mueller R.-W."/>
            <person name="Bruemmer F."/>
            <person name="Labrenz M."/>
            <person name="Spormann A.M."/>
            <person name="Op Den Camp H."/>
            <person name="Overmann J."/>
            <person name="Amann R."/>
            <person name="Jetten M.S.M."/>
            <person name="Mascher T."/>
            <person name="Medema M.H."/>
            <person name="Devos D.P."/>
            <person name="Kaster A.-K."/>
            <person name="Ovreas L."/>
            <person name="Rohde M."/>
            <person name="Galperin M.Y."/>
            <person name="Jogler C."/>
        </authorList>
    </citation>
    <scope>NUCLEOTIDE SEQUENCE [LARGE SCALE GENOMIC DNA]</scope>
    <source>
        <strain evidence="3 4">Pla144</strain>
    </source>
</reference>
<dbReference type="RefSeq" id="WP_146450566.1">
    <property type="nucleotide sequence ID" value="NZ_SJPS01000003.1"/>
</dbReference>
<feature type="compositionally biased region" description="Basic and acidic residues" evidence="1">
    <location>
        <begin position="15"/>
        <end position="28"/>
    </location>
</feature>
<name>A0A5C6CSI7_9BACT</name>
<dbReference type="EMBL" id="SJPS01000003">
    <property type="protein sequence ID" value="TWU27348.1"/>
    <property type="molecule type" value="Genomic_DNA"/>
</dbReference>
<protein>
    <recommendedName>
        <fullName evidence="5">F0F1-ATPase subunit</fullName>
    </recommendedName>
</protein>
<keyword evidence="4" id="KW-1185">Reference proteome</keyword>
<feature type="transmembrane region" description="Helical" evidence="2">
    <location>
        <begin position="70"/>
        <end position="91"/>
    </location>
</feature>
<sequence length="119" mass="12807">MSWEPSNGADIDDPVGDRPDDQANDDNRSASAKAAEWASRIMTISLEMVLPGLAGYWLDNKLGSKGLFMILGFAAGSLIAFKQLLAIAKIGQGKKRVGRSRLRESPASTTAKLSEKDKL</sequence>
<accession>A0A5C6CSI7</accession>
<gene>
    <name evidence="3" type="ORF">Pla144_21200</name>
</gene>
<dbReference type="OrthoDB" id="288695at2"/>
<evidence type="ECO:0000313" key="3">
    <source>
        <dbReference type="EMBL" id="TWU27348.1"/>
    </source>
</evidence>